<keyword evidence="1" id="KW-0862">Zinc</keyword>
<feature type="non-terminal residue" evidence="4">
    <location>
        <position position="1"/>
    </location>
</feature>
<feature type="non-terminal residue" evidence="4">
    <location>
        <position position="192"/>
    </location>
</feature>
<dbReference type="GO" id="GO:0008270">
    <property type="term" value="F:zinc ion binding"/>
    <property type="evidence" value="ECO:0007669"/>
    <property type="project" value="UniProtKB-KW"/>
</dbReference>
<feature type="compositionally biased region" description="Basic and acidic residues" evidence="2">
    <location>
        <begin position="133"/>
        <end position="143"/>
    </location>
</feature>
<accession>A0A1B6C105</accession>
<organism evidence="4">
    <name type="scientific">Clastoptera arizonana</name>
    <name type="common">Arizona spittle bug</name>
    <dbReference type="NCBI Taxonomy" id="38151"/>
    <lineage>
        <taxon>Eukaryota</taxon>
        <taxon>Metazoa</taxon>
        <taxon>Ecdysozoa</taxon>
        <taxon>Arthropoda</taxon>
        <taxon>Hexapoda</taxon>
        <taxon>Insecta</taxon>
        <taxon>Pterygota</taxon>
        <taxon>Neoptera</taxon>
        <taxon>Paraneoptera</taxon>
        <taxon>Hemiptera</taxon>
        <taxon>Auchenorrhyncha</taxon>
        <taxon>Cercopoidea</taxon>
        <taxon>Clastopteridae</taxon>
        <taxon>Clastoptera</taxon>
    </lineage>
</organism>
<feature type="domain" description="CCHC-type" evidence="3">
    <location>
        <begin position="155"/>
        <end position="169"/>
    </location>
</feature>
<dbReference type="SUPFAM" id="SSF57756">
    <property type="entry name" value="Retrovirus zinc finger-like domains"/>
    <property type="match status" value="1"/>
</dbReference>
<dbReference type="PROSITE" id="PS50158">
    <property type="entry name" value="ZF_CCHC"/>
    <property type="match status" value="2"/>
</dbReference>
<dbReference type="Pfam" id="PF00098">
    <property type="entry name" value="zf-CCHC"/>
    <property type="match status" value="1"/>
</dbReference>
<evidence type="ECO:0000313" key="4">
    <source>
        <dbReference type="EMBL" id="JAS06930.1"/>
    </source>
</evidence>
<dbReference type="GO" id="GO:0003676">
    <property type="term" value="F:nucleic acid binding"/>
    <property type="evidence" value="ECO:0007669"/>
    <property type="project" value="InterPro"/>
</dbReference>
<dbReference type="SMART" id="SM00343">
    <property type="entry name" value="ZnF_C2HC"/>
    <property type="match status" value="2"/>
</dbReference>
<name>A0A1B6C105_9HEMI</name>
<sequence>TEMQVEVQKRMKVVKIKQRRISKRERFLQLYFGPPTSFGSSIGLFNELFLQYVLNKDKLAHSWKIIQIQNVEETIDLKIKTIDQPNLNVKILALKNCEETKIINEPNLNVKAFALKNIEENKTIDEPNLNDSTIDKSTVDKKQNKPRKNKSKLNKCYRCFMHGHLAKDCSFVKSCYVCQSYGHLKENCPRLK</sequence>
<feature type="region of interest" description="Disordered" evidence="2">
    <location>
        <begin position="126"/>
        <end position="148"/>
    </location>
</feature>
<dbReference type="EMBL" id="GEDC01030368">
    <property type="protein sequence ID" value="JAS06930.1"/>
    <property type="molecule type" value="Transcribed_RNA"/>
</dbReference>
<dbReference type="AlphaFoldDB" id="A0A1B6C105"/>
<evidence type="ECO:0000256" key="1">
    <source>
        <dbReference type="PROSITE-ProRule" id="PRU00047"/>
    </source>
</evidence>
<evidence type="ECO:0000256" key="2">
    <source>
        <dbReference type="SAM" id="MobiDB-lite"/>
    </source>
</evidence>
<reference evidence="4" key="1">
    <citation type="submission" date="2015-12" db="EMBL/GenBank/DDBJ databases">
        <title>De novo transcriptome assembly of four potential Pierce s Disease insect vectors from Arizona vineyards.</title>
        <authorList>
            <person name="Tassone E.E."/>
        </authorList>
    </citation>
    <scope>NUCLEOTIDE SEQUENCE</scope>
</reference>
<evidence type="ECO:0000259" key="3">
    <source>
        <dbReference type="PROSITE" id="PS50158"/>
    </source>
</evidence>
<protein>
    <recommendedName>
        <fullName evidence="3">CCHC-type domain-containing protein</fullName>
    </recommendedName>
</protein>
<keyword evidence="1" id="KW-0863">Zinc-finger</keyword>
<dbReference type="InterPro" id="IPR001878">
    <property type="entry name" value="Znf_CCHC"/>
</dbReference>
<keyword evidence="1" id="KW-0479">Metal-binding</keyword>
<feature type="domain" description="CCHC-type" evidence="3">
    <location>
        <begin position="175"/>
        <end position="190"/>
    </location>
</feature>
<dbReference type="Gene3D" id="4.10.60.10">
    <property type="entry name" value="Zinc finger, CCHC-type"/>
    <property type="match status" value="1"/>
</dbReference>
<gene>
    <name evidence="4" type="ORF">g.14620</name>
</gene>
<proteinExistence type="predicted"/>
<dbReference type="InterPro" id="IPR036875">
    <property type="entry name" value="Znf_CCHC_sf"/>
</dbReference>